<dbReference type="EMBL" id="CP098023">
    <property type="protein sequence ID" value="WKD48571.1"/>
    <property type="molecule type" value="Genomic_DNA"/>
</dbReference>
<reference evidence="2 3" key="1">
    <citation type="submission" date="2022-05" db="EMBL/GenBank/DDBJ databases">
        <title>Microbulbifer sp. nov., isolated from sponge.</title>
        <authorList>
            <person name="Gao L."/>
        </authorList>
    </citation>
    <scope>NUCLEOTIDE SEQUENCE [LARGE SCALE GENOMIC DNA]</scope>
    <source>
        <strain evidence="2 3">MI-G</strain>
    </source>
</reference>
<accession>A0ABY9E9H7</accession>
<evidence type="ECO:0000313" key="3">
    <source>
        <dbReference type="Proteomes" id="UP001321520"/>
    </source>
</evidence>
<sequence length="115" mass="12956">MLNLDSQDEMALGKRDAQLIDLSIYDEALNMVFQDVGSYPSNEIGFRVLYANELQHKNWNGPYLGGKMKNIDQWGNPLIYRYPSKCGINSKKFDLYSKGPNGIDECGAGDDVTKK</sequence>
<name>A0ABY9E9H7_9GAMM</name>
<dbReference type="InterPro" id="IPR013545">
    <property type="entry name" value="T2SS_protein-GspG_C"/>
</dbReference>
<dbReference type="SUPFAM" id="SSF54523">
    <property type="entry name" value="Pili subunits"/>
    <property type="match status" value="1"/>
</dbReference>
<dbReference type="InterPro" id="IPR045584">
    <property type="entry name" value="Pilin-like"/>
</dbReference>
<gene>
    <name evidence="2" type="ORF">M8T91_11625</name>
</gene>
<dbReference type="Pfam" id="PF08334">
    <property type="entry name" value="T2SSG"/>
    <property type="match status" value="1"/>
</dbReference>
<feature type="domain" description="Type II secretion system protein GspG C-terminal" evidence="1">
    <location>
        <begin position="17"/>
        <end position="105"/>
    </location>
</feature>
<dbReference type="RefSeq" id="WP_301414333.1">
    <property type="nucleotide sequence ID" value="NZ_CP098023.1"/>
</dbReference>
<dbReference type="Proteomes" id="UP001321520">
    <property type="component" value="Chromosome"/>
</dbReference>
<evidence type="ECO:0000259" key="1">
    <source>
        <dbReference type="Pfam" id="PF08334"/>
    </source>
</evidence>
<evidence type="ECO:0000313" key="2">
    <source>
        <dbReference type="EMBL" id="WKD48571.1"/>
    </source>
</evidence>
<protein>
    <submittedName>
        <fullName evidence="2">Type II secretion system protein GspG</fullName>
    </submittedName>
</protein>
<dbReference type="Gene3D" id="3.30.700.10">
    <property type="entry name" value="Glycoprotein, Type 4 Pilin"/>
    <property type="match status" value="1"/>
</dbReference>
<proteinExistence type="predicted"/>
<keyword evidence="3" id="KW-1185">Reference proteome</keyword>
<organism evidence="2 3">
    <name type="scientific">Microbulbifer spongiae</name>
    <dbReference type="NCBI Taxonomy" id="2944933"/>
    <lineage>
        <taxon>Bacteria</taxon>
        <taxon>Pseudomonadati</taxon>
        <taxon>Pseudomonadota</taxon>
        <taxon>Gammaproteobacteria</taxon>
        <taxon>Cellvibrionales</taxon>
        <taxon>Microbulbiferaceae</taxon>
        <taxon>Microbulbifer</taxon>
    </lineage>
</organism>